<keyword evidence="3" id="KW-0732">Signal</keyword>
<evidence type="ECO:0000313" key="4">
    <source>
        <dbReference type="EnsemblPlants" id="AUR62005783-RA:cds"/>
    </source>
</evidence>
<dbReference type="CDD" id="cd00178">
    <property type="entry name" value="beta-trefoil_STI"/>
    <property type="match status" value="1"/>
</dbReference>
<feature type="signal peptide" evidence="3">
    <location>
        <begin position="1"/>
        <end position="23"/>
    </location>
</feature>
<keyword evidence="5" id="KW-1185">Reference proteome</keyword>
<organism evidence="4 5">
    <name type="scientific">Chenopodium quinoa</name>
    <name type="common">Quinoa</name>
    <dbReference type="NCBI Taxonomy" id="63459"/>
    <lineage>
        <taxon>Eukaryota</taxon>
        <taxon>Viridiplantae</taxon>
        <taxon>Streptophyta</taxon>
        <taxon>Embryophyta</taxon>
        <taxon>Tracheophyta</taxon>
        <taxon>Spermatophyta</taxon>
        <taxon>Magnoliopsida</taxon>
        <taxon>eudicotyledons</taxon>
        <taxon>Gunneridae</taxon>
        <taxon>Pentapetalae</taxon>
        <taxon>Caryophyllales</taxon>
        <taxon>Chenopodiaceae</taxon>
        <taxon>Chenopodioideae</taxon>
        <taxon>Atripliceae</taxon>
        <taxon>Chenopodium</taxon>
    </lineage>
</organism>
<keyword evidence="2" id="KW-1015">Disulfide bond</keyword>
<evidence type="ECO:0000256" key="3">
    <source>
        <dbReference type="SAM" id="SignalP"/>
    </source>
</evidence>
<sequence>MNPLIPFAITILVCLSPLPTLTAVVLDTNGETVRNSGGSYYVVPYDGSGGLSQTKRVGSSPCPLYITRQANSLGVPVRISSPLRIIDILESTRVSITFVTDVTTCEGLGWQVTTGGQSYVTTDGDDFNYSFAIEVAGKKKNTYKIRTLCTSLEGGVEKNCGDLGIIKENGLLGVTNEKPLIVQFKKASDPGENNLGKSIM</sequence>
<accession>A0A803L1P5</accession>
<dbReference type="SUPFAM" id="SSF50386">
    <property type="entry name" value="STI-like"/>
    <property type="match status" value="1"/>
</dbReference>
<reference evidence="4" key="1">
    <citation type="journal article" date="2017" name="Nature">
        <title>The genome of Chenopodium quinoa.</title>
        <authorList>
            <person name="Jarvis D.E."/>
            <person name="Ho Y.S."/>
            <person name="Lightfoot D.J."/>
            <person name="Schmoeckel S.M."/>
            <person name="Li B."/>
            <person name="Borm T.J.A."/>
            <person name="Ohyanagi H."/>
            <person name="Mineta K."/>
            <person name="Michell C.T."/>
            <person name="Saber N."/>
            <person name="Kharbatia N.M."/>
            <person name="Rupper R.R."/>
            <person name="Sharp A.R."/>
            <person name="Dally N."/>
            <person name="Boughton B.A."/>
            <person name="Woo Y.H."/>
            <person name="Gao G."/>
            <person name="Schijlen E.G.W.M."/>
            <person name="Guo X."/>
            <person name="Momin A.A."/>
            <person name="Negrao S."/>
            <person name="Al-Babili S."/>
            <person name="Gehring C."/>
            <person name="Roessner U."/>
            <person name="Jung C."/>
            <person name="Murphy K."/>
            <person name="Arold S.T."/>
            <person name="Gojobori T."/>
            <person name="van der Linden C.G."/>
            <person name="van Loo E.N."/>
            <person name="Jellen E.N."/>
            <person name="Maughan P.J."/>
            <person name="Tester M."/>
        </authorList>
    </citation>
    <scope>NUCLEOTIDE SEQUENCE [LARGE SCALE GENOMIC DNA]</scope>
    <source>
        <strain evidence="4">cv. PI 614886</strain>
    </source>
</reference>
<comment type="similarity">
    <text evidence="1">Belongs to the protease inhibitor I3 (leguminous Kunitz-type inhibitor) family.</text>
</comment>
<dbReference type="Pfam" id="PF00197">
    <property type="entry name" value="Kunitz_legume"/>
    <property type="match status" value="1"/>
</dbReference>
<feature type="chain" id="PRO_5031443071" evidence="3">
    <location>
        <begin position="24"/>
        <end position="200"/>
    </location>
</feature>
<protein>
    <submittedName>
        <fullName evidence="4">Uncharacterized protein</fullName>
    </submittedName>
</protein>
<gene>
    <name evidence="4" type="primary">LOC110714396</name>
</gene>
<dbReference type="EnsemblPlants" id="AUR62005783-RA">
    <property type="protein sequence ID" value="AUR62005783-RA:cds"/>
    <property type="gene ID" value="AUR62005783"/>
</dbReference>
<dbReference type="GO" id="GO:0004866">
    <property type="term" value="F:endopeptidase inhibitor activity"/>
    <property type="evidence" value="ECO:0007669"/>
    <property type="project" value="InterPro"/>
</dbReference>
<evidence type="ECO:0000256" key="2">
    <source>
        <dbReference type="ARBA" id="ARBA00023157"/>
    </source>
</evidence>
<dbReference type="OMA" id="YKIRFAG"/>
<dbReference type="InterPro" id="IPR002160">
    <property type="entry name" value="Prot_inh_Kunz-lg"/>
</dbReference>
<dbReference type="SMART" id="SM00452">
    <property type="entry name" value="STI"/>
    <property type="match status" value="1"/>
</dbReference>
<dbReference type="RefSeq" id="XP_021748596.1">
    <property type="nucleotide sequence ID" value="XM_021892904.1"/>
</dbReference>
<proteinExistence type="inferred from homology"/>
<dbReference type="Gene3D" id="2.80.10.50">
    <property type="match status" value="1"/>
</dbReference>
<dbReference type="PANTHER" id="PTHR33107">
    <property type="entry name" value="KUNITZ TRYPSIN INHIBITOR 2"/>
    <property type="match status" value="1"/>
</dbReference>
<evidence type="ECO:0000256" key="1">
    <source>
        <dbReference type="ARBA" id="ARBA00005440"/>
    </source>
</evidence>
<evidence type="ECO:0000313" key="5">
    <source>
        <dbReference type="Proteomes" id="UP000596660"/>
    </source>
</evidence>
<dbReference type="PANTHER" id="PTHR33107:SF81">
    <property type="entry name" value="TRYPSIN INHIBITOR A"/>
    <property type="match status" value="1"/>
</dbReference>
<dbReference type="KEGG" id="cqi:110714396"/>
<dbReference type="SMR" id="A0A803L1P5"/>
<dbReference type="Proteomes" id="UP000596660">
    <property type="component" value="Unplaced"/>
</dbReference>
<reference evidence="4" key="2">
    <citation type="submission" date="2021-03" db="UniProtKB">
        <authorList>
            <consortium name="EnsemblPlants"/>
        </authorList>
    </citation>
    <scope>IDENTIFICATION</scope>
</reference>
<dbReference type="AlphaFoldDB" id="A0A803L1P5"/>
<dbReference type="InterPro" id="IPR011065">
    <property type="entry name" value="Kunitz_inhibitor_STI-like_sf"/>
</dbReference>
<name>A0A803L1P5_CHEQI</name>
<dbReference type="OrthoDB" id="1745944at2759"/>
<dbReference type="InterPro" id="IPR056368">
    <property type="entry name" value="KTI1"/>
</dbReference>
<dbReference type="Gramene" id="AUR62005783-RA">
    <property type="protein sequence ID" value="AUR62005783-RA:cds"/>
    <property type="gene ID" value="AUR62005783"/>
</dbReference>
<dbReference type="GeneID" id="110714396"/>